<dbReference type="SUPFAM" id="SSF53649">
    <property type="entry name" value="Alkaline phosphatase-like"/>
    <property type="match status" value="1"/>
</dbReference>
<dbReference type="Proteomes" id="UP000005801">
    <property type="component" value="Unassembled WGS sequence"/>
</dbReference>
<dbReference type="InterPro" id="IPR002591">
    <property type="entry name" value="Phosphodiest/P_Trfase"/>
</dbReference>
<dbReference type="EMBL" id="ABCS01000035">
    <property type="protein sequence ID" value="EDM78090.1"/>
    <property type="molecule type" value="Genomic_DNA"/>
</dbReference>
<dbReference type="Pfam" id="PF01663">
    <property type="entry name" value="Phosphodiest"/>
    <property type="match status" value="1"/>
</dbReference>
<dbReference type="PANTHER" id="PTHR10151">
    <property type="entry name" value="ECTONUCLEOTIDE PYROPHOSPHATASE/PHOSPHODIESTERASE"/>
    <property type="match status" value="1"/>
</dbReference>
<organism evidence="1 2">
    <name type="scientific">Plesiocystis pacifica SIR-1</name>
    <dbReference type="NCBI Taxonomy" id="391625"/>
    <lineage>
        <taxon>Bacteria</taxon>
        <taxon>Pseudomonadati</taxon>
        <taxon>Myxococcota</taxon>
        <taxon>Polyangia</taxon>
        <taxon>Nannocystales</taxon>
        <taxon>Nannocystaceae</taxon>
        <taxon>Plesiocystis</taxon>
    </lineage>
</organism>
<reference evidence="1 2" key="1">
    <citation type="submission" date="2007-06" db="EMBL/GenBank/DDBJ databases">
        <authorList>
            <person name="Shimkets L."/>
            <person name="Ferriera S."/>
            <person name="Johnson J."/>
            <person name="Kravitz S."/>
            <person name="Beeson K."/>
            <person name="Sutton G."/>
            <person name="Rogers Y.-H."/>
            <person name="Friedman R."/>
            <person name="Frazier M."/>
            <person name="Venter J.C."/>
        </authorList>
    </citation>
    <scope>NUCLEOTIDE SEQUENCE [LARGE SCALE GENOMIC DNA]</scope>
    <source>
        <strain evidence="1 2">SIR-1</strain>
    </source>
</reference>
<dbReference type="Gene3D" id="3.40.720.10">
    <property type="entry name" value="Alkaline Phosphatase, subunit A"/>
    <property type="match status" value="1"/>
</dbReference>
<comment type="caution">
    <text evidence="1">The sequence shown here is derived from an EMBL/GenBank/DDBJ whole genome shotgun (WGS) entry which is preliminary data.</text>
</comment>
<sequence length="474" mass="51781">MGLHQRPPAHAVSGPMSEIVSLHLGMPPSTFPWPLEGSNATMINEDSLRAFAAARGRDDRVHPRRTPYNFAGIPSLVGASLGLELELAPTLPEAALGPLPRRYDRVITLLVDGLGWTSFEAAGAALPFFRRFVERGVCSQLSAQFPSTTAAHVTTLHTGEPVERSGVFEWVYYEPQLERLFLPLVYASVEGSETAPLAAAPEPNPLFPARTFYTLLAEHGRSSACLQRDRYVDSPFSRSVCRGARRVGYADVPEVARRLAEATRSSKDPSPDYACLYLDDLDGAGHRHGPGSPEHTEVLGHIASALESELLPALARSKARTLVLVTADHGQLRVDPERTIYLDQLLPQCREWMRRDGRGRPLRPGGSPRDLFLYVEEHRVDEALGALQAALDGRAEVLRTSELVARGVFGPRPSPRLLERLGEIAVLPAHRGDAGEMIGWWGEGEGQQHKRGHHGGLASAEMAIPLLAMAFGRD</sequence>
<dbReference type="GO" id="GO:0016787">
    <property type="term" value="F:hydrolase activity"/>
    <property type="evidence" value="ECO:0007669"/>
    <property type="project" value="UniProtKB-ARBA"/>
</dbReference>
<name>A6G7L2_9BACT</name>
<proteinExistence type="predicted"/>
<evidence type="ECO:0008006" key="3">
    <source>
        <dbReference type="Google" id="ProtNLM"/>
    </source>
</evidence>
<accession>A6G7L2</accession>
<evidence type="ECO:0000313" key="2">
    <source>
        <dbReference type="Proteomes" id="UP000005801"/>
    </source>
</evidence>
<dbReference type="AlphaFoldDB" id="A6G7L2"/>
<dbReference type="eggNOG" id="COG1524">
    <property type="taxonomic scope" value="Bacteria"/>
</dbReference>
<dbReference type="STRING" id="391625.PPSIR1_34272"/>
<gene>
    <name evidence="1" type="ORF">PPSIR1_34272</name>
</gene>
<evidence type="ECO:0000313" key="1">
    <source>
        <dbReference type="EMBL" id="EDM78090.1"/>
    </source>
</evidence>
<protein>
    <recommendedName>
        <fullName evidence="3">Type I phosphodiesterase/nucleotide pyrophosphatase</fullName>
    </recommendedName>
</protein>
<dbReference type="PANTHER" id="PTHR10151:SF120">
    <property type="entry name" value="BIS(5'-ADENOSYL)-TRIPHOSPHATASE"/>
    <property type="match status" value="1"/>
</dbReference>
<keyword evidence="2" id="KW-1185">Reference proteome</keyword>
<dbReference type="InterPro" id="IPR017850">
    <property type="entry name" value="Alkaline_phosphatase_core_sf"/>
</dbReference>